<dbReference type="EC" id="2.1.1.-" evidence="6"/>
<dbReference type="PANTHER" id="PTHR31760">
    <property type="entry name" value="S-ADENOSYL-L-METHIONINE-DEPENDENT METHYLTRANSFERASES SUPERFAMILY PROTEIN"/>
    <property type="match status" value="1"/>
</dbReference>
<dbReference type="AlphaFoldDB" id="A0A644Z557"/>
<keyword evidence="3 6" id="KW-0489">Methyltransferase</keyword>
<evidence type="ECO:0000256" key="3">
    <source>
        <dbReference type="ARBA" id="ARBA00022603"/>
    </source>
</evidence>
<comment type="caution">
    <text evidence="6">The sequence shown here is derived from an EMBL/GenBank/DDBJ whole genome shotgun (WGS) entry which is preliminary data.</text>
</comment>
<accession>A0A644Z557</accession>
<dbReference type="InterPro" id="IPR003682">
    <property type="entry name" value="rRNA_ssu_MeTfrase_G"/>
</dbReference>
<evidence type="ECO:0000256" key="4">
    <source>
        <dbReference type="ARBA" id="ARBA00022679"/>
    </source>
</evidence>
<name>A0A644Z557_9ZZZZ</name>
<keyword evidence="1" id="KW-0963">Cytoplasm</keyword>
<evidence type="ECO:0000313" key="6">
    <source>
        <dbReference type="EMBL" id="MPM35689.1"/>
    </source>
</evidence>
<keyword evidence="4 6" id="KW-0808">Transferase</keyword>
<dbReference type="GO" id="GO:0005829">
    <property type="term" value="C:cytosol"/>
    <property type="evidence" value="ECO:0007669"/>
    <property type="project" value="TreeGrafter"/>
</dbReference>
<gene>
    <name evidence="6" type="primary">rsmG_29</name>
    <name evidence="6" type="ORF">SDC9_82282</name>
</gene>
<evidence type="ECO:0000256" key="5">
    <source>
        <dbReference type="ARBA" id="ARBA00022691"/>
    </source>
</evidence>
<dbReference type="HAMAP" id="MF_00074">
    <property type="entry name" value="16SrRNA_methyltr_G"/>
    <property type="match status" value="1"/>
</dbReference>
<dbReference type="Gene3D" id="3.40.50.150">
    <property type="entry name" value="Vaccinia Virus protein VP39"/>
    <property type="match status" value="1"/>
</dbReference>
<dbReference type="InterPro" id="IPR029063">
    <property type="entry name" value="SAM-dependent_MTases_sf"/>
</dbReference>
<dbReference type="PANTHER" id="PTHR31760:SF0">
    <property type="entry name" value="S-ADENOSYL-L-METHIONINE-DEPENDENT METHYLTRANSFERASES SUPERFAMILY PROTEIN"/>
    <property type="match status" value="1"/>
</dbReference>
<dbReference type="SUPFAM" id="SSF53335">
    <property type="entry name" value="S-adenosyl-L-methionine-dependent methyltransferases"/>
    <property type="match status" value="1"/>
</dbReference>
<keyword evidence="5" id="KW-0949">S-adenosyl-L-methionine</keyword>
<evidence type="ECO:0000256" key="2">
    <source>
        <dbReference type="ARBA" id="ARBA00022552"/>
    </source>
</evidence>
<sequence>MNTNDRELSEAGAGDPALYTGYIEEAATAWGLTVPAARLAAYLALLHEKNKVMNLTAITEPRDMALRHCMDSLALMKLGLLHPGRLIDIGTGGGTPGIPLAIAMPELFVTLNEPMQKRCDFLRLAAEDLKNAAVLQGRAEELAKAPLRESFDFSTARAVANLRMLVEYCMPYVKVGGYFLPMKAGDIAEELREAKNAIGTLGGVVEGIKTYEVPGEGALRSVPIIRKVRPTDAKYPRRTPRIMKNPL</sequence>
<dbReference type="EMBL" id="VSSQ01007363">
    <property type="protein sequence ID" value="MPM35689.1"/>
    <property type="molecule type" value="Genomic_DNA"/>
</dbReference>
<dbReference type="FunFam" id="3.40.50.150:FF:000041">
    <property type="entry name" value="Ribosomal RNA small subunit methyltransferase G"/>
    <property type="match status" value="1"/>
</dbReference>
<dbReference type="Pfam" id="PF02527">
    <property type="entry name" value="GidB"/>
    <property type="match status" value="1"/>
</dbReference>
<proteinExistence type="inferred from homology"/>
<evidence type="ECO:0000256" key="1">
    <source>
        <dbReference type="ARBA" id="ARBA00022490"/>
    </source>
</evidence>
<dbReference type="NCBIfam" id="TIGR00138">
    <property type="entry name" value="rsmG_gidB"/>
    <property type="match status" value="1"/>
</dbReference>
<organism evidence="6">
    <name type="scientific">bioreactor metagenome</name>
    <dbReference type="NCBI Taxonomy" id="1076179"/>
    <lineage>
        <taxon>unclassified sequences</taxon>
        <taxon>metagenomes</taxon>
        <taxon>ecological metagenomes</taxon>
    </lineage>
</organism>
<keyword evidence="2" id="KW-0698">rRNA processing</keyword>
<reference evidence="6" key="1">
    <citation type="submission" date="2019-08" db="EMBL/GenBank/DDBJ databases">
        <authorList>
            <person name="Kucharzyk K."/>
            <person name="Murdoch R.W."/>
            <person name="Higgins S."/>
            <person name="Loffler F."/>
        </authorList>
    </citation>
    <scope>NUCLEOTIDE SEQUENCE</scope>
</reference>
<protein>
    <submittedName>
        <fullName evidence="6">Ribosomal RNA small subunit methyltransferase G</fullName>
        <ecNumber evidence="6">2.1.1.-</ecNumber>
    </submittedName>
</protein>
<dbReference type="GO" id="GO:0070043">
    <property type="term" value="F:rRNA (guanine-N7-)-methyltransferase activity"/>
    <property type="evidence" value="ECO:0007669"/>
    <property type="project" value="TreeGrafter"/>
</dbReference>